<comment type="subcellular location">
    <subcellularLocation>
        <location evidence="1">Nucleus</location>
    </subcellularLocation>
</comment>
<dbReference type="InterPro" id="IPR013087">
    <property type="entry name" value="Znf_C2H2_type"/>
</dbReference>
<feature type="region of interest" description="Disordered" evidence="8">
    <location>
        <begin position="323"/>
        <end position="352"/>
    </location>
</feature>
<evidence type="ECO:0000256" key="5">
    <source>
        <dbReference type="ARBA" id="ARBA00022833"/>
    </source>
</evidence>
<evidence type="ECO:0000259" key="9">
    <source>
        <dbReference type="PROSITE" id="PS50157"/>
    </source>
</evidence>
<evidence type="ECO:0000256" key="7">
    <source>
        <dbReference type="PROSITE-ProRule" id="PRU00042"/>
    </source>
</evidence>
<evidence type="ECO:0000256" key="2">
    <source>
        <dbReference type="ARBA" id="ARBA00022723"/>
    </source>
</evidence>
<keyword evidence="6" id="KW-0539">Nucleus</keyword>
<sequence length="751" mass="83973">MLLNSSRRKQFKPNKFDENFGDNIMEEAKKQCSANYSTSTINNKNASSSGSGDQNRRTSWIYLPNDLVRNVPRCSSSLEKVNKNVRRSNPMENNDKSDSEFNSNDKRSRQDAISTSPASSTVSPCPTVSMKIDVERDDCGTLSGDYIEHNLKRQSPKISTNHAIIAKNNGDQNPVATAADDDDDNLDNRRFKNRSVSKEKDQCKNSGGHCFKEELNRTIIKRESSPGPDLMPDDRSSRNDDYRRYIYNQNCLSISPKNRTFQCGTGTSIELPPRRSIFSTDRPVPTVVHAPSDLDGNKVVSPTSAIIETPKFLSKNVTPEGKIVQERPSSSSSTLSCNVLPPTSTKDDPPPAPSTIFLPCLYTDSNVPMQIIGYPQTVIPVAVSKRYEKSLGAALSSKHVTLDAVLLAGLTVDVNHVVVPLKTNNGDDSRSKRYDFTRPLTTTTSQENSYKMLERRDVENLEAKILGHSSPCRIQQEENTHNQSTALTAAKSPISRSIMLPPASQNAAFLPALVQQWKMLTSSQHGHRSTKGLLHPPTTTTAQQPSPGQFLLLKAFPCPNCSASFSSQKTLEGHLNFYCLAKPQNPGPSSINNNLLNESISRSNSLNCIASSTNAEKEKNSKNDQKKRKSNTINQVSEIGQSPSNVQPKATKKRPLFLCEICRKAFREKLIFDNHKCDDNRIRFRSILTRNSNSKRHHRHHDIYFRCKFCEYQSQYKGNLKRHVILVHRDEREFTAKNDAASTNNKTIPNE</sequence>
<feature type="region of interest" description="Disordered" evidence="8">
    <location>
        <begin position="78"/>
        <end position="129"/>
    </location>
</feature>
<dbReference type="PROSITE" id="PS50157">
    <property type="entry name" value="ZINC_FINGER_C2H2_2"/>
    <property type="match status" value="2"/>
</dbReference>
<accession>A0A915IA88</accession>
<keyword evidence="5" id="KW-0862">Zinc</keyword>
<keyword evidence="2" id="KW-0479">Metal-binding</keyword>
<dbReference type="Gene3D" id="3.30.160.60">
    <property type="entry name" value="Classic Zinc Finger"/>
    <property type="match status" value="1"/>
</dbReference>
<feature type="compositionally biased region" description="Polar residues" evidence="8">
    <location>
        <begin position="334"/>
        <end position="344"/>
    </location>
</feature>
<evidence type="ECO:0000256" key="1">
    <source>
        <dbReference type="ARBA" id="ARBA00004123"/>
    </source>
</evidence>
<dbReference type="GO" id="GO:0005634">
    <property type="term" value="C:nucleus"/>
    <property type="evidence" value="ECO:0007669"/>
    <property type="project" value="UniProtKB-SubCell"/>
</dbReference>
<feature type="domain" description="C2H2-type" evidence="9">
    <location>
        <begin position="705"/>
        <end position="733"/>
    </location>
</feature>
<dbReference type="SMART" id="SM00355">
    <property type="entry name" value="ZnF_C2H2"/>
    <property type="match status" value="2"/>
</dbReference>
<evidence type="ECO:0000256" key="6">
    <source>
        <dbReference type="ARBA" id="ARBA00023242"/>
    </source>
</evidence>
<dbReference type="GO" id="GO:0008270">
    <property type="term" value="F:zinc ion binding"/>
    <property type="evidence" value="ECO:0007669"/>
    <property type="project" value="UniProtKB-KW"/>
</dbReference>
<evidence type="ECO:0000256" key="4">
    <source>
        <dbReference type="ARBA" id="ARBA00022771"/>
    </source>
</evidence>
<protein>
    <submittedName>
        <fullName evidence="11">C2H2-type domain-containing protein</fullName>
    </submittedName>
</protein>
<dbReference type="Proteomes" id="UP000887565">
    <property type="component" value="Unplaced"/>
</dbReference>
<dbReference type="WBParaSite" id="nRc.2.0.1.t10196-RA">
    <property type="protein sequence ID" value="nRc.2.0.1.t10196-RA"/>
    <property type="gene ID" value="nRc.2.0.1.g10196"/>
</dbReference>
<feature type="region of interest" description="Disordered" evidence="8">
    <location>
        <begin position="166"/>
        <end position="189"/>
    </location>
</feature>
<feature type="compositionally biased region" description="Basic and acidic residues" evidence="8">
    <location>
        <begin position="93"/>
        <end position="110"/>
    </location>
</feature>
<proteinExistence type="predicted"/>
<feature type="compositionally biased region" description="Polar residues" evidence="8">
    <location>
        <begin position="631"/>
        <end position="648"/>
    </location>
</feature>
<feature type="compositionally biased region" description="Polar residues" evidence="8">
    <location>
        <begin position="111"/>
        <end position="126"/>
    </location>
</feature>
<feature type="compositionally biased region" description="Basic and acidic residues" evidence="8">
    <location>
        <begin position="615"/>
        <end position="624"/>
    </location>
</feature>
<evidence type="ECO:0000313" key="11">
    <source>
        <dbReference type="WBParaSite" id="nRc.2.0.1.t10196-RA"/>
    </source>
</evidence>
<evidence type="ECO:0000313" key="10">
    <source>
        <dbReference type="Proteomes" id="UP000887565"/>
    </source>
</evidence>
<dbReference type="InterPro" id="IPR050888">
    <property type="entry name" value="ZnF_C2H2-type_TF"/>
</dbReference>
<evidence type="ECO:0000256" key="3">
    <source>
        <dbReference type="ARBA" id="ARBA00022737"/>
    </source>
</evidence>
<keyword evidence="3" id="KW-0677">Repeat</keyword>
<evidence type="ECO:0000256" key="8">
    <source>
        <dbReference type="SAM" id="MobiDB-lite"/>
    </source>
</evidence>
<dbReference type="PANTHER" id="PTHR24406">
    <property type="entry name" value="TRANSCRIPTIONAL REPRESSOR CTCFL-RELATED"/>
    <property type="match status" value="1"/>
</dbReference>
<reference evidence="11" key="1">
    <citation type="submission" date="2022-11" db="UniProtKB">
        <authorList>
            <consortium name="WormBaseParasite"/>
        </authorList>
    </citation>
    <scope>IDENTIFICATION</scope>
</reference>
<feature type="region of interest" description="Disordered" evidence="8">
    <location>
        <begin position="612"/>
        <end position="649"/>
    </location>
</feature>
<organism evidence="10 11">
    <name type="scientific">Romanomermis culicivorax</name>
    <name type="common">Nematode worm</name>
    <dbReference type="NCBI Taxonomy" id="13658"/>
    <lineage>
        <taxon>Eukaryota</taxon>
        <taxon>Metazoa</taxon>
        <taxon>Ecdysozoa</taxon>
        <taxon>Nematoda</taxon>
        <taxon>Enoplea</taxon>
        <taxon>Dorylaimia</taxon>
        <taxon>Mermithida</taxon>
        <taxon>Mermithoidea</taxon>
        <taxon>Mermithidae</taxon>
        <taxon>Romanomermis</taxon>
    </lineage>
</organism>
<dbReference type="AlphaFoldDB" id="A0A915IA88"/>
<keyword evidence="4 7" id="KW-0863">Zinc-finger</keyword>
<feature type="domain" description="C2H2-type" evidence="9">
    <location>
        <begin position="556"/>
        <end position="583"/>
    </location>
</feature>
<keyword evidence="10" id="KW-1185">Reference proteome</keyword>
<name>A0A915IA88_ROMCU</name>